<accession>A0A0A8ZP39</accession>
<proteinExistence type="predicted"/>
<protein>
    <submittedName>
        <fullName evidence="1">Uncharacterized protein</fullName>
    </submittedName>
</protein>
<dbReference type="EMBL" id="GBRH01257334">
    <property type="protein sequence ID" value="JAD40561.1"/>
    <property type="molecule type" value="Transcribed_RNA"/>
</dbReference>
<organism evidence="1">
    <name type="scientific">Arundo donax</name>
    <name type="common">Giant reed</name>
    <name type="synonym">Donax arundinaceus</name>
    <dbReference type="NCBI Taxonomy" id="35708"/>
    <lineage>
        <taxon>Eukaryota</taxon>
        <taxon>Viridiplantae</taxon>
        <taxon>Streptophyta</taxon>
        <taxon>Embryophyta</taxon>
        <taxon>Tracheophyta</taxon>
        <taxon>Spermatophyta</taxon>
        <taxon>Magnoliopsida</taxon>
        <taxon>Liliopsida</taxon>
        <taxon>Poales</taxon>
        <taxon>Poaceae</taxon>
        <taxon>PACMAD clade</taxon>
        <taxon>Arundinoideae</taxon>
        <taxon>Arundineae</taxon>
        <taxon>Arundo</taxon>
    </lineage>
</organism>
<dbReference type="AlphaFoldDB" id="A0A0A8ZP39"/>
<name>A0A0A8ZP39_ARUDO</name>
<sequence>MCNSSIVHNQTATYQNRLWCFISKTCDTNIDISIS</sequence>
<reference evidence="1" key="2">
    <citation type="journal article" date="2015" name="Data Brief">
        <title>Shoot transcriptome of the giant reed, Arundo donax.</title>
        <authorList>
            <person name="Barrero R.A."/>
            <person name="Guerrero F.D."/>
            <person name="Moolhuijzen P."/>
            <person name="Goolsby J.A."/>
            <person name="Tidwell J."/>
            <person name="Bellgard S.E."/>
            <person name="Bellgard M.I."/>
        </authorList>
    </citation>
    <scope>NUCLEOTIDE SEQUENCE</scope>
    <source>
        <tissue evidence="1">Shoot tissue taken approximately 20 cm above the soil surface</tissue>
    </source>
</reference>
<evidence type="ECO:0000313" key="1">
    <source>
        <dbReference type="EMBL" id="JAD40561.1"/>
    </source>
</evidence>
<reference evidence="1" key="1">
    <citation type="submission" date="2014-09" db="EMBL/GenBank/DDBJ databases">
        <authorList>
            <person name="Magalhaes I.L.F."/>
            <person name="Oliveira U."/>
            <person name="Santos F.R."/>
            <person name="Vidigal T.H.D.A."/>
            <person name="Brescovit A.D."/>
            <person name="Santos A.J."/>
        </authorList>
    </citation>
    <scope>NUCLEOTIDE SEQUENCE</scope>
    <source>
        <tissue evidence="1">Shoot tissue taken approximately 20 cm above the soil surface</tissue>
    </source>
</reference>